<accession>A0A8H3Z3C8</accession>
<evidence type="ECO:0000313" key="4">
    <source>
        <dbReference type="Proteomes" id="UP000490939"/>
    </source>
</evidence>
<dbReference type="AlphaFoldDB" id="A0A8H3Z3C8"/>
<dbReference type="PROSITE" id="PS51884">
    <property type="entry name" value="CHAPLIN"/>
    <property type="match status" value="1"/>
</dbReference>
<feature type="domain" description="Chaplin" evidence="2">
    <location>
        <begin position="35"/>
        <end position="75"/>
    </location>
</feature>
<sequence length="138" mass="14208">MHPASIFSLAALSTIISATPTLLPRAIDTNIIISSPALLSGNQIQVPVHVPVNLCGNTVDIIGLLNPAFGNTCVNSKVRRDLLLSVQVTVSVILEGGDWVFSVPVGVPFEACGEGFDGSAVAEEMRVGCGVGQGLNIG</sequence>
<dbReference type="Proteomes" id="UP000490939">
    <property type="component" value="Unassembled WGS sequence"/>
</dbReference>
<gene>
    <name evidence="3" type="ORF">EG327_006114</name>
</gene>
<organism evidence="3 4">
    <name type="scientific">Venturia inaequalis</name>
    <name type="common">Apple scab fungus</name>
    <dbReference type="NCBI Taxonomy" id="5025"/>
    <lineage>
        <taxon>Eukaryota</taxon>
        <taxon>Fungi</taxon>
        <taxon>Dikarya</taxon>
        <taxon>Ascomycota</taxon>
        <taxon>Pezizomycotina</taxon>
        <taxon>Dothideomycetes</taxon>
        <taxon>Pleosporomycetidae</taxon>
        <taxon>Venturiales</taxon>
        <taxon>Venturiaceae</taxon>
        <taxon>Venturia</taxon>
    </lineage>
</organism>
<feature type="chain" id="PRO_5034661603" description="Chaplin domain-containing protein" evidence="1">
    <location>
        <begin position="19"/>
        <end position="138"/>
    </location>
</feature>
<evidence type="ECO:0000259" key="2">
    <source>
        <dbReference type="PROSITE" id="PS51884"/>
    </source>
</evidence>
<protein>
    <recommendedName>
        <fullName evidence="2">Chaplin domain-containing protein</fullName>
    </recommendedName>
</protein>
<dbReference type="InterPro" id="IPR005528">
    <property type="entry name" value="ChpA-H"/>
</dbReference>
<feature type="signal peptide" evidence="1">
    <location>
        <begin position="1"/>
        <end position="18"/>
    </location>
</feature>
<dbReference type="Pfam" id="PF03777">
    <property type="entry name" value="ChpA-C"/>
    <property type="match status" value="1"/>
</dbReference>
<keyword evidence="1" id="KW-0732">Signal</keyword>
<evidence type="ECO:0000313" key="3">
    <source>
        <dbReference type="EMBL" id="KAE9981713.1"/>
    </source>
</evidence>
<reference evidence="3 4" key="1">
    <citation type="submission" date="2019-07" db="EMBL/GenBank/DDBJ databases">
        <title>Venturia inaequalis Genome Resource.</title>
        <authorList>
            <person name="Lichtner F.J."/>
        </authorList>
    </citation>
    <scope>NUCLEOTIDE SEQUENCE [LARGE SCALE GENOMIC DNA]</scope>
    <source>
        <strain evidence="3 4">DMI_063113</strain>
    </source>
</reference>
<name>A0A8H3Z3C8_VENIN</name>
<keyword evidence="4" id="KW-1185">Reference proteome</keyword>
<proteinExistence type="predicted"/>
<comment type="caution">
    <text evidence="3">The sequence shown here is derived from an EMBL/GenBank/DDBJ whole genome shotgun (WGS) entry which is preliminary data.</text>
</comment>
<dbReference type="EMBL" id="WNWR01000356">
    <property type="protein sequence ID" value="KAE9981713.1"/>
    <property type="molecule type" value="Genomic_DNA"/>
</dbReference>
<evidence type="ECO:0000256" key="1">
    <source>
        <dbReference type="SAM" id="SignalP"/>
    </source>
</evidence>